<dbReference type="Proteomes" id="UP000314294">
    <property type="component" value="Unassembled WGS sequence"/>
</dbReference>
<comment type="caution">
    <text evidence="1">The sequence shown here is derived from an EMBL/GenBank/DDBJ whole genome shotgun (WGS) entry which is preliminary data.</text>
</comment>
<keyword evidence="2" id="KW-1185">Reference proteome</keyword>
<evidence type="ECO:0000313" key="1">
    <source>
        <dbReference type="EMBL" id="TNN30997.1"/>
    </source>
</evidence>
<protein>
    <submittedName>
        <fullName evidence="1">Uncharacterized protein</fullName>
    </submittedName>
</protein>
<evidence type="ECO:0000313" key="2">
    <source>
        <dbReference type="Proteomes" id="UP000314294"/>
    </source>
</evidence>
<gene>
    <name evidence="1" type="ORF">EYF80_058851</name>
</gene>
<dbReference type="EMBL" id="SRLO01003917">
    <property type="protein sequence ID" value="TNN30997.1"/>
    <property type="molecule type" value="Genomic_DNA"/>
</dbReference>
<sequence length="71" mass="8733">MESLRWDYQHDRNQEIPLRPQLFTERFNTFLHQRREEALRGEDLNSNNALSAGRAELIDHVVWKTFWRDFM</sequence>
<reference evidence="1 2" key="1">
    <citation type="submission" date="2019-03" db="EMBL/GenBank/DDBJ databases">
        <title>First draft genome of Liparis tanakae, snailfish: a comprehensive survey of snailfish specific genes.</title>
        <authorList>
            <person name="Kim W."/>
            <person name="Song I."/>
            <person name="Jeong J.-H."/>
            <person name="Kim D."/>
            <person name="Kim S."/>
            <person name="Ryu S."/>
            <person name="Song J.Y."/>
            <person name="Lee S.K."/>
        </authorList>
    </citation>
    <scope>NUCLEOTIDE SEQUENCE [LARGE SCALE GENOMIC DNA]</scope>
    <source>
        <tissue evidence="1">Muscle</tissue>
    </source>
</reference>
<accession>A0A4Z2EPX9</accession>
<proteinExistence type="predicted"/>
<dbReference type="AlphaFoldDB" id="A0A4Z2EPX9"/>
<organism evidence="1 2">
    <name type="scientific">Liparis tanakae</name>
    <name type="common">Tanaka's snailfish</name>
    <dbReference type="NCBI Taxonomy" id="230148"/>
    <lineage>
        <taxon>Eukaryota</taxon>
        <taxon>Metazoa</taxon>
        <taxon>Chordata</taxon>
        <taxon>Craniata</taxon>
        <taxon>Vertebrata</taxon>
        <taxon>Euteleostomi</taxon>
        <taxon>Actinopterygii</taxon>
        <taxon>Neopterygii</taxon>
        <taxon>Teleostei</taxon>
        <taxon>Neoteleostei</taxon>
        <taxon>Acanthomorphata</taxon>
        <taxon>Eupercaria</taxon>
        <taxon>Perciformes</taxon>
        <taxon>Cottioidei</taxon>
        <taxon>Cottales</taxon>
        <taxon>Liparidae</taxon>
        <taxon>Liparis</taxon>
    </lineage>
</organism>
<name>A0A4Z2EPX9_9TELE</name>